<organism evidence="1 2">
    <name type="scientific">Cytobacillus gottheilii</name>
    <dbReference type="NCBI Taxonomy" id="859144"/>
    <lineage>
        <taxon>Bacteria</taxon>
        <taxon>Bacillati</taxon>
        <taxon>Bacillota</taxon>
        <taxon>Bacilli</taxon>
        <taxon>Bacillales</taxon>
        <taxon>Bacillaceae</taxon>
        <taxon>Cytobacillus</taxon>
    </lineage>
</organism>
<proteinExistence type="predicted"/>
<name>A0ABX8FIT3_9BACI</name>
<keyword evidence="2" id="KW-1185">Reference proteome</keyword>
<dbReference type="Proteomes" id="UP000679247">
    <property type="component" value="Plasmid p_unnamed"/>
</dbReference>
<gene>
    <name evidence="1" type="ORF">J1899_22460</name>
</gene>
<sequence>MEKLFILFMLLLFAVVITNGTIFDEGGIQSDAIEMKSNTQSVLQEANTQMVNFEGNK</sequence>
<geneLocation type="plasmid" evidence="1 2">
    <name>p_unnamed</name>
</geneLocation>
<dbReference type="EMBL" id="CP071710">
    <property type="protein sequence ID" value="QVY63939.1"/>
    <property type="molecule type" value="Genomic_DNA"/>
</dbReference>
<dbReference type="RefSeq" id="WP_161598928.1">
    <property type="nucleotide sequence ID" value="NZ_CP071710.1"/>
</dbReference>
<evidence type="ECO:0000313" key="2">
    <source>
        <dbReference type="Proteomes" id="UP000679247"/>
    </source>
</evidence>
<keyword evidence="1" id="KW-0614">Plasmid</keyword>
<accession>A0ABX8FIT3</accession>
<evidence type="ECO:0000313" key="1">
    <source>
        <dbReference type="EMBL" id="QVY63939.1"/>
    </source>
</evidence>
<protein>
    <submittedName>
        <fullName evidence="1">Uncharacterized protein</fullName>
    </submittedName>
</protein>
<reference evidence="1 2" key="1">
    <citation type="submission" date="2021-03" db="EMBL/GenBank/DDBJ databases">
        <title>The first data on the complete genome of the tetrodotoxin-producing bacterium.</title>
        <authorList>
            <person name="Melnikova D.I."/>
            <person name="Nijland R."/>
            <person name="Magarlamov T.Y."/>
        </authorList>
    </citation>
    <scope>NUCLEOTIDE SEQUENCE [LARGE SCALE GENOMIC DNA]</scope>
    <source>
        <strain evidence="1 2">1839</strain>
        <plasmid evidence="1 2">p_unnamed</plasmid>
    </source>
</reference>